<dbReference type="PROSITE" id="PS50931">
    <property type="entry name" value="HTH_LYSR"/>
    <property type="match status" value="1"/>
</dbReference>
<keyword evidence="3" id="KW-0238">DNA-binding</keyword>
<dbReference type="EMBL" id="JAROCC010000008">
    <property type="protein sequence ID" value="MDN4608100.1"/>
    <property type="molecule type" value="Genomic_DNA"/>
</dbReference>
<reference evidence="6" key="1">
    <citation type="submission" date="2023-03" db="EMBL/GenBank/DDBJ databases">
        <title>MT1 and MT2 Draft Genomes of Novel Species.</title>
        <authorList>
            <person name="Venkateswaran K."/>
        </authorList>
    </citation>
    <scope>NUCLEOTIDE SEQUENCE</scope>
    <source>
        <strain evidence="6">F6_3S_P_2</strain>
    </source>
</reference>
<dbReference type="SUPFAM" id="SSF46785">
    <property type="entry name" value="Winged helix' DNA-binding domain"/>
    <property type="match status" value="1"/>
</dbReference>
<evidence type="ECO:0000256" key="2">
    <source>
        <dbReference type="ARBA" id="ARBA00023015"/>
    </source>
</evidence>
<dbReference type="Gene3D" id="1.10.10.10">
    <property type="entry name" value="Winged helix-like DNA-binding domain superfamily/Winged helix DNA-binding domain"/>
    <property type="match status" value="1"/>
</dbReference>
<evidence type="ECO:0000256" key="4">
    <source>
        <dbReference type="ARBA" id="ARBA00023163"/>
    </source>
</evidence>
<evidence type="ECO:0000259" key="5">
    <source>
        <dbReference type="PROSITE" id="PS50931"/>
    </source>
</evidence>
<sequence>MDERDWLIIHTLYQEKNITNTGKAMFISQPTLTKRLQQIETKLGAKIVDRGVKGVQFTPEGEYLAKRATELLDTFREIKEDVDNFNHYIAGTLRLGVSNFISKYLLPNWLADFEKQFPDVEFQVETGYSKQINQLAFNQDIHIGFIRGNYNWPGEKELLFEESLCIASIHPIDLENLPNLPRIDYQTDTLYKHLTDNWWAERYSQPPLVKVTVDRGDTCKEMVLSGLGYAILPSLFLMDTPHVYQSPLQTKDGHPLTQKTWMIYHKESEKLNVVKAFVDFIKRAPFV</sequence>
<keyword evidence="4" id="KW-0804">Transcription</keyword>
<feature type="domain" description="HTH lysR-type" evidence="5">
    <location>
        <begin position="1"/>
        <end position="58"/>
    </location>
</feature>
<comment type="caution">
    <text evidence="6">The sequence shown here is derived from an EMBL/GenBank/DDBJ whole genome shotgun (WGS) entry which is preliminary data.</text>
</comment>
<dbReference type="Gene3D" id="3.40.190.290">
    <property type="match status" value="1"/>
</dbReference>
<evidence type="ECO:0000313" key="6">
    <source>
        <dbReference type="EMBL" id="MDN4608100.1"/>
    </source>
</evidence>
<proteinExistence type="inferred from homology"/>
<dbReference type="PANTHER" id="PTHR30126">
    <property type="entry name" value="HTH-TYPE TRANSCRIPTIONAL REGULATOR"/>
    <property type="match status" value="1"/>
</dbReference>
<dbReference type="Pfam" id="PF00126">
    <property type="entry name" value="HTH_1"/>
    <property type="match status" value="1"/>
</dbReference>
<dbReference type="InterPro" id="IPR000847">
    <property type="entry name" value="LysR_HTH_N"/>
</dbReference>
<keyword evidence="7" id="KW-1185">Reference proteome</keyword>
<dbReference type="InterPro" id="IPR036388">
    <property type="entry name" value="WH-like_DNA-bd_sf"/>
</dbReference>
<evidence type="ECO:0000313" key="7">
    <source>
        <dbReference type="Proteomes" id="UP001175097"/>
    </source>
</evidence>
<dbReference type="InterPro" id="IPR036390">
    <property type="entry name" value="WH_DNA-bd_sf"/>
</dbReference>
<comment type="similarity">
    <text evidence="1">Belongs to the LysR transcriptional regulatory family.</text>
</comment>
<dbReference type="Proteomes" id="UP001175097">
    <property type="component" value="Unassembled WGS sequence"/>
</dbReference>
<keyword evidence="2" id="KW-0805">Transcription regulation</keyword>
<protein>
    <submittedName>
        <fullName evidence="6">LysR family transcriptional regulator</fullName>
    </submittedName>
</protein>
<evidence type="ECO:0000256" key="3">
    <source>
        <dbReference type="ARBA" id="ARBA00023125"/>
    </source>
</evidence>
<evidence type="ECO:0000256" key="1">
    <source>
        <dbReference type="ARBA" id="ARBA00009437"/>
    </source>
</evidence>
<gene>
    <name evidence="6" type="ORF">P5G49_11535</name>
</gene>
<dbReference type="RefSeq" id="WP_301243946.1">
    <property type="nucleotide sequence ID" value="NZ_JAROCC010000008.1"/>
</dbReference>
<dbReference type="CDD" id="cd05466">
    <property type="entry name" value="PBP2_LTTR_substrate"/>
    <property type="match status" value="1"/>
</dbReference>
<dbReference type="PANTHER" id="PTHR30126:SF78">
    <property type="entry name" value="HTH LYSR-TYPE DOMAIN-CONTAINING PROTEIN"/>
    <property type="match status" value="1"/>
</dbReference>
<organism evidence="6 7">
    <name type="scientific">Sporosarcina highlanderae</name>
    <dbReference type="NCBI Taxonomy" id="3035916"/>
    <lineage>
        <taxon>Bacteria</taxon>
        <taxon>Bacillati</taxon>
        <taxon>Bacillota</taxon>
        <taxon>Bacilli</taxon>
        <taxon>Bacillales</taxon>
        <taxon>Caryophanaceae</taxon>
        <taxon>Sporosarcina</taxon>
    </lineage>
</organism>
<dbReference type="InterPro" id="IPR005119">
    <property type="entry name" value="LysR_subst-bd"/>
</dbReference>
<dbReference type="SUPFAM" id="SSF53850">
    <property type="entry name" value="Periplasmic binding protein-like II"/>
    <property type="match status" value="1"/>
</dbReference>
<name>A0ABT8JSL1_9BACL</name>
<accession>A0ABT8JSL1</accession>
<dbReference type="Pfam" id="PF03466">
    <property type="entry name" value="LysR_substrate"/>
    <property type="match status" value="1"/>
</dbReference>